<keyword evidence="3" id="KW-1185">Reference proteome</keyword>
<feature type="region of interest" description="Disordered" evidence="1">
    <location>
        <begin position="444"/>
        <end position="468"/>
    </location>
</feature>
<organism evidence="2 3">
    <name type="scientific">Corynebacterium spheniscorum</name>
    <dbReference type="NCBI Taxonomy" id="185761"/>
    <lineage>
        <taxon>Bacteria</taxon>
        <taxon>Bacillati</taxon>
        <taxon>Actinomycetota</taxon>
        <taxon>Actinomycetes</taxon>
        <taxon>Mycobacteriales</taxon>
        <taxon>Corynebacteriaceae</taxon>
        <taxon>Corynebacterium</taxon>
    </lineage>
</organism>
<evidence type="ECO:0000256" key="1">
    <source>
        <dbReference type="SAM" id="MobiDB-lite"/>
    </source>
</evidence>
<reference evidence="2 3" key="1">
    <citation type="submission" date="2016-10" db="EMBL/GenBank/DDBJ databases">
        <authorList>
            <person name="de Groot N.N."/>
        </authorList>
    </citation>
    <scope>NUCLEOTIDE SEQUENCE [LARGE SCALE GENOMIC DNA]</scope>
    <source>
        <strain>J11</strain>
        <strain evidence="3">PG 39</strain>
    </source>
</reference>
<evidence type="ECO:0000313" key="3">
    <source>
        <dbReference type="Proteomes" id="UP000199065"/>
    </source>
</evidence>
<feature type="compositionally biased region" description="Acidic residues" evidence="1">
    <location>
        <begin position="445"/>
        <end position="455"/>
    </location>
</feature>
<dbReference type="STRING" id="185761.SAMN05660282_02003"/>
<dbReference type="Pfam" id="PF08310">
    <property type="entry name" value="LGFP"/>
    <property type="match status" value="2"/>
</dbReference>
<gene>
    <name evidence="2" type="ORF">SAMN05660282_02003</name>
</gene>
<dbReference type="InterPro" id="IPR013207">
    <property type="entry name" value="LGFP"/>
</dbReference>
<dbReference type="Proteomes" id="UP000199065">
    <property type="component" value="Unassembled WGS sequence"/>
</dbReference>
<name>A0A1I2UU77_9CORY</name>
<proteinExistence type="predicted"/>
<accession>A0A1I2UU77</accession>
<dbReference type="EMBL" id="FOPJ01000016">
    <property type="protein sequence ID" value="SFG80513.1"/>
    <property type="molecule type" value="Genomic_DNA"/>
</dbReference>
<sequence>MLGWWGVRRGLWGGVFAVSGRVLCVAESERWGISLESAAVHFTNAGERIVAFKKKILGLAAISAASAAAALAVQKAGSSLEALKAQRLRLITRGNPQEPTDGEESRAREELIEQYLSDREYPPTVDGLTELSLEQIEVFRDYIRRQRCSDIPPKKEYIHGEMWSDTIGLPPGMDRKLADASEMRIALEEAMPDMTKGYTFWPSPYPVPTQIIERYLAEGGPTGWLLIAIEPATFDEEGCFQRFTGGYIYYCEDHDNAYCVSQRSAAAIRRYGDLGYPMSVEFPIATRPGTWGQRFHNGMVYRYEVADGSIAIAVGGPIYRRWFRKGGLGGELGFPLTDIVTCEDGIGKIATFSGGVIVSHPEHGTWEITGEFYRDWLNYGGVTGRMGYPLSEVLPLRPGIGRQEFCGGWLKRGIRSHDRLEHLAEKRVIYREDAHPFDFQNYETLAEEESEGEREEDGKREGDLGGER</sequence>
<protein>
    <submittedName>
        <fullName evidence="2">LGFP repeat-containing protein</fullName>
    </submittedName>
</protein>
<feature type="compositionally biased region" description="Basic and acidic residues" evidence="1">
    <location>
        <begin position="456"/>
        <end position="468"/>
    </location>
</feature>
<evidence type="ECO:0000313" key="2">
    <source>
        <dbReference type="EMBL" id="SFG80513.1"/>
    </source>
</evidence>
<dbReference type="AlphaFoldDB" id="A0A1I2UU77"/>